<feature type="signal peptide" evidence="2">
    <location>
        <begin position="1"/>
        <end position="20"/>
    </location>
</feature>
<reference evidence="3" key="1">
    <citation type="submission" date="2023-08" db="EMBL/GenBank/DDBJ databases">
        <authorList>
            <person name="Alioto T."/>
            <person name="Alioto T."/>
            <person name="Gomez Garrido J."/>
        </authorList>
    </citation>
    <scope>NUCLEOTIDE SEQUENCE</scope>
</reference>
<evidence type="ECO:0008006" key="5">
    <source>
        <dbReference type="Google" id="ProtNLM"/>
    </source>
</evidence>
<dbReference type="AlphaFoldDB" id="A0AA36BUN5"/>
<evidence type="ECO:0000256" key="1">
    <source>
        <dbReference type="SAM" id="MobiDB-lite"/>
    </source>
</evidence>
<feature type="compositionally biased region" description="Polar residues" evidence="1">
    <location>
        <begin position="100"/>
        <end position="121"/>
    </location>
</feature>
<name>A0AA36BUN5_OCTVU</name>
<sequence length="121" mass="13657">MRRHLAQLCTPLLEYHLRLALCCSGDGSGHHVPPRPLDRQCCNRSRSQLAAQSSQLKDFTSVIGQFTNPMLLNFSRGFGSGPPCDVFLRLTATRIHTQRNRVYTHTPTESQTRTHINRPSS</sequence>
<evidence type="ECO:0000313" key="4">
    <source>
        <dbReference type="Proteomes" id="UP001162480"/>
    </source>
</evidence>
<organism evidence="3 4">
    <name type="scientific">Octopus vulgaris</name>
    <name type="common">Common octopus</name>
    <dbReference type="NCBI Taxonomy" id="6645"/>
    <lineage>
        <taxon>Eukaryota</taxon>
        <taxon>Metazoa</taxon>
        <taxon>Spiralia</taxon>
        <taxon>Lophotrochozoa</taxon>
        <taxon>Mollusca</taxon>
        <taxon>Cephalopoda</taxon>
        <taxon>Coleoidea</taxon>
        <taxon>Octopodiformes</taxon>
        <taxon>Octopoda</taxon>
        <taxon>Incirrata</taxon>
        <taxon>Octopodidae</taxon>
        <taxon>Octopus</taxon>
    </lineage>
</organism>
<keyword evidence="4" id="KW-1185">Reference proteome</keyword>
<evidence type="ECO:0000313" key="3">
    <source>
        <dbReference type="EMBL" id="CAI9740935.1"/>
    </source>
</evidence>
<evidence type="ECO:0000256" key="2">
    <source>
        <dbReference type="SAM" id="SignalP"/>
    </source>
</evidence>
<feature type="chain" id="PRO_5041447681" description="Secreted protein" evidence="2">
    <location>
        <begin position="21"/>
        <end position="121"/>
    </location>
</feature>
<dbReference type="Proteomes" id="UP001162480">
    <property type="component" value="Chromosome 25"/>
</dbReference>
<protein>
    <recommendedName>
        <fullName evidence="5">Secreted protein</fullName>
    </recommendedName>
</protein>
<keyword evidence="2" id="KW-0732">Signal</keyword>
<gene>
    <name evidence="3" type="ORF">OCTVUL_1B018765</name>
</gene>
<dbReference type="EMBL" id="OX597838">
    <property type="protein sequence ID" value="CAI9740935.1"/>
    <property type="molecule type" value="Genomic_DNA"/>
</dbReference>
<feature type="region of interest" description="Disordered" evidence="1">
    <location>
        <begin position="99"/>
        <end position="121"/>
    </location>
</feature>
<proteinExistence type="predicted"/>
<accession>A0AA36BUN5</accession>